<dbReference type="EMBL" id="GL877407">
    <property type="protein sequence ID" value="ELA48104.1"/>
    <property type="molecule type" value="Genomic_DNA"/>
</dbReference>
<dbReference type="Proteomes" id="UP000011081">
    <property type="component" value="Unassembled WGS sequence"/>
</dbReference>
<protein>
    <submittedName>
        <fullName evidence="1">Uncharacterized protein</fullName>
    </submittedName>
</protein>
<keyword evidence="2" id="KW-1185">Reference proteome</keyword>
<dbReference type="GeneID" id="19878230"/>
<reference evidence="2" key="1">
    <citation type="submission" date="2011-03" db="EMBL/GenBank/DDBJ databases">
        <title>The genome sequence of Vavraia culicis strain floridensis.</title>
        <authorList>
            <consortium name="The Broad Institute Genome Sequencing Platform"/>
            <person name="Cuomo C."/>
            <person name="Becnel J."/>
            <person name="Sanscrainte N."/>
            <person name="Young S.K."/>
            <person name="Zeng Q."/>
            <person name="Gargeya S."/>
            <person name="Fitzgerald M."/>
            <person name="Haas B."/>
            <person name="Abouelleil A."/>
            <person name="Alvarado L."/>
            <person name="Arachchi H.M."/>
            <person name="Berlin A."/>
            <person name="Chapman S.B."/>
            <person name="Gearin G."/>
            <person name="Goldberg J."/>
            <person name="Griggs A."/>
            <person name="Gujja S."/>
            <person name="Hansen M."/>
            <person name="Heiman D."/>
            <person name="Howarth C."/>
            <person name="Larimer J."/>
            <person name="Lui A."/>
            <person name="MacDonald P.J.P."/>
            <person name="McCowen C."/>
            <person name="Montmayeur A."/>
            <person name="Murphy C."/>
            <person name="Neiman D."/>
            <person name="Pearson M."/>
            <person name="Priest M."/>
            <person name="Roberts A."/>
            <person name="Saif S."/>
            <person name="Shea T."/>
            <person name="Sisk P."/>
            <person name="Stolte C."/>
            <person name="Sykes S."/>
            <person name="Wortman J."/>
            <person name="Nusbaum C."/>
            <person name="Birren B."/>
        </authorList>
    </citation>
    <scope>NUCLEOTIDE SEQUENCE [LARGE SCALE GENOMIC DNA]</scope>
    <source>
        <strain evidence="2">floridensis</strain>
    </source>
</reference>
<dbReference type="AlphaFoldDB" id="L2GWU3"/>
<gene>
    <name evidence="1" type="ORF">VCUG_00342</name>
</gene>
<evidence type="ECO:0000313" key="1">
    <source>
        <dbReference type="EMBL" id="ELA48104.1"/>
    </source>
</evidence>
<dbReference type="RefSeq" id="XP_008073364.1">
    <property type="nucleotide sequence ID" value="XM_008075173.1"/>
</dbReference>
<name>L2GWU3_VAVCU</name>
<dbReference type="InParanoid" id="L2GWU3"/>
<accession>L2GWU3</accession>
<sequence>MCEHQFETEVCAKCGEYVTTYTNYNSPQNVRLPYRQYVALRTIEAILSRLSCPEYTTQVFEMYRSMKFKGRTENILKIKSIIYKVLRNKIGLVHIATDRREGRRILRNVMLNFKREYQHSAKDARHTEATAIVRSKEYVDGHLDLVVDQELKDGKRGLKKTKELELLHKLYQK</sequence>
<evidence type="ECO:0000313" key="2">
    <source>
        <dbReference type="Proteomes" id="UP000011081"/>
    </source>
</evidence>
<organism evidence="1 2">
    <name type="scientific">Vavraia culicis (isolate floridensis)</name>
    <name type="common">Microsporidian parasite</name>
    <dbReference type="NCBI Taxonomy" id="948595"/>
    <lineage>
        <taxon>Eukaryota</taxon>
        <taxon>Fungi</taxon>
        <taxon>Fungi incertae sedis</taxon>
        <taxon>Microsporidia</taxon>
        <taxon>Pleistophoridae</taxon>
        <taxon>Vavraia</taxon>
    </lineage>
</organism>
<dbReference type="HOGENOM" id="CLU_1548785_0_0_1"/>
<proteinExistence type="predicted"/>
<dbReference type="VEuPathDB" id="MicrosporidiaDB:VCUG_00342"/>